<feature type="compositionally biased region" description="Low complexity" evidence="1">
    <location>
        <begin position="514"/>
        <end position="525"/>
    </location>
</feature>
<feature type="compositionally biased region" description="Low complexity" evidence="1">
    <location>
        <begin position="459"/>
        <end position="477"/>
    </location>
</feature>
<feature type="compositionally biased region" description="Basic and acidic residues" evidence="1">
    <location>
        <begin position="384"/>
        <end position="399"/>
    </location>
</feature>
<accession>U4LPQ6</accession>
<dbReference type="OrthoDB" id="10468788at2759"/>
<feature type="region of interest" description="Disordered" evidence="1">
    <location>
        <begin position="86"/>
        <end position="177"/>
    </location>
</feature>
<feature type="compositionally biased region" description="Low complexity" evidence="1">
    <location>
        <begin position="166"/>
        <end position="176"/>
    </location>
</feature>
<dbReference type="Proteomes" id="UP000018144">
    <property type="component" value="Unassembled WGS sequence"/>
</dbReference>
<feature type="compositionally biased region" description="Gly residues" evidence="1">
    <location>
        <begin position="585"/>
        <end position="594"/>
    </location>
</feature>
<keyword evidence="3" id="KW-1185">Reference proteome</keyword>
<feature type="compositionally biased region" description="Basic and acidic residues" evidence="1">
    <location>
        <begin position="345"/>
        <end position="359"/>
    </location>
</feature>
<evidence type="ECO:0000313" key="3">
    <source>
        <dbReference type="Proteomes" id="UP000018144"/>
    </source>
</evidence>
<proteinExistence type="predicted"/>
<feature type="compositionally biased region" description="Basic and acidic residues" evidence="1">
    <location>
        <begin position="131"/>
        <end position="142"/>
    </location>
</feature>
<name>U4LPQ6_PYROM</name>
<dbReference type="OMA" id="NGRNKEV"/>
<sequence>MLRRIREMSKHLCPGCNAHQAFNGELADLLDKVIDHRFPTLKGNKNVYGCHCTGGRNMLCKSRLTCPCRYGGFPCSDQCGPSDTTAPHNCSSRGLNAKSTTESSAESIPTEEAEASTIPVATATTSLPNGETKESSTPEESAKATLVKVSTPQLKKPETLQPVAISSSNEGNSSGGLTSAELAEAIQRIRSSIEQITDLKQQELQRKADELKKKEEAEKAEKMRKQFIEQRKEKEQKAKELRKEQELRNVEELKKAEEVRKLAIQNREMRRNKEPANPEEKAKTKSRNKGKQKEQPTPNTEEPPRAVSTVQVRLSPAEVQAQKALAFVNAKKSRSQGAKNPTKPPPEEPKEPNPAKAHEPLQPPVEPKKKQPRQKPSPQAIVEDANKPEELKSRIETISKKTKNLPKPSTAEKHKQKKDNAATPVTPAMPEMPANIKPISNDALRLQIPAHQSAILSGPTSPASSSAPSAQQKPLQPRGKKVKKPKPLPVEQPGNIQRPPQPNTAKPRKEKAPKPTAKPTVKPQPSTTKEQDEVIPGAVIERTKKLRKPKPPKPLEASPATGDKPAGKAKKGKAKNTDDSDDEGAGGGVRLDLS</sequence>
<gene>
    <name evidence="2" type="ORF">PCON_02193</name>
</gene>
<feature type="compositionally biased region" description="Basic and acidic residues" evidence="1">
    <location>
        <begin position="213"/>
        <end position="283"/>
    </location>
</feature>
<evidence type="ECO:0000256" key="1">
    <source>
        <dbReference type="SAM" id="MobiDB-lite"/>
    </source>
</evidence>
<dbReference type="AlphaFoldDB" id="U4LPQ6"/>
<dbReference type="EMBL" id="HF936260">
    <property type="protein sequence ID" value="CCX33930.1"/>
    <property type="molecule type" value="Genomic_DNA"/>
</dbReference>
<organism evidence="2 3">
    <name type="scientific">Pyronema omphalodes (strain CBS 100304)</name>
    <name type="common">Pyronema confluens</name>
    <dbReference type="NCBI Taxonomy" id="1076935"/>
    <lineage>
        <taxon>Eukaryota</taxon>
        <taxon>Fungi</taxon>
        <taxon>Dikarya</taxon>
        <taxon>Ascomycota</taxon>
        <taxon>Pezizomycotina</taxon>
        <taxon>Pezizomycetes</taxon>
        <taxon>Pezizales</taxon>
        <taxon>Pyronemataceae</taxon>
        <taxon>Pyronema</taxon>
    </lineage>
</organism>
<protein>
    <submittedName>
        <fullName evidence="2">Uncharacterized protein</fullName>
    </submittedName>
</protein>
<reference evidence="2 3" key="1">
    <citation type="journal article" date="2013" name="PLoS Genet.">
        <title>The genome and development-dependent transcriptomes of Pyronema confluens: a window into fungal evolution.</title>
        <authorList>
            <person name="Traeger S."/>
            <person name="Altegoer F."/>
            <person name="Freitag M."/>
            <person name="Gabaldon T."/>
            <person name="Kempken F."/>
            <person name="Kumar A."/>
            <person name="Marcet-Houben M."/>
            <person name="Poggeler S."/>
            <person name="Stajich J.E."/>
            <person name="Nowrousian M."/>
        </authorList>
    </citation>
    <scope>NUCLEOTIDE SEQUENCE [LARGE SCALE GENOMIC DNA]</scope>
    <source>
        <strain evidence="3">CBS 100304</strain>
        <tissue evidence="2">Vegetative mycelium</tissue>
    </source>
</reference>
<feature type="region of interest" description="Disordered" evidence="1">
    <location>
        <begin position="213"/>
        <end position="594"/>
    </location>
</feature>
<evidence type="ECO:0000313" key="2">
    <source>
        <dbReference type="EMBL" id="CCX33930.1"/>
    </source>
</evidence>
<feature type="compositionally biased region" description="Polar residues" evidence="1">
    <location>
        <begin position="86"/>
        <end position="107"/>
    </location>
</feature>